<evidence type="ECO:0000256" key="3">
    <source>
        <dbReference type="ARBA" id="ARBA00023110"/>
    </source>
</evidence>
<gene>
    <name evidence="8" type="ORF">CANCADRAFT_17978</name>
</gene>
<feature type="non-terminal residue" evidence="8">
    <location>
        <position position="1"/>
    </location>
</feature>
<evidence type="ECO:0000256" key="1">
    <source>
        <dbReference type="ARBA" id="ARBA00000971"/>
    </source>
</evidence>
<dbReference type="SUPFAM" id="SSF54534">
    <property type="entry name" value="FKBP-like"/>
    <property type="match status" value="1"/>
</dbReference>
<evidence type="ECO:0000313" key="8">
    <source>
        <dbReference type="EMBL" id="ODV91769.1"/>
    </source>
</evidence>
<dbReference type="Proteomes" id="UP000095023">
    <property type="component" value="Unassembled WGS sequence"/>
</dbReference>
<proteinExistence type="inferred from homology"/>
<evidence type="ECO:0000259" key="7">
    <source>
        <dbReference type="PROSITE" id="PS50059"/>
    </source>
</evidence>
<dbReference type="PANTHER" id="PTHR45779:SF7">
    <property type="entry name" value="PEPTIDYLPROLYL ISOMERASE"/>
    <property type="match status" value="1"/>
</dbReference>
<accession>A0A1E4TJ52</accession>
<dbReference type="EC" id="5.2.1.8" evidence="2 6"/>
<comment type="similarity">
    <text evidence="5">Belongs to the FKBP-type PPIase family. FKBP2 subfamily.</text>
</comment>
<dbReference type="Pfam" id="PF00254">
    <property type="entry name" value="FKBP_C"/>
    <property type="match status" value="1"/>
</dbReference>
<sequence>AGDIVTVHYTGRFTDGTVFDSSKNHGEPFSFVLGRGQVIPGWEQGVVNMCVGEKRKLTIPPHLGYGDRQVGFIPAKSTLVFEIEML</sequence>
<feature type="non-terminal residue" evidence="8">
    <location>
        <position position="86"/>
    </location>
</feature>
<evidence type="ECO:0000256" key="6">
    <source>
        <dbReference type="PROSITE-ProRule" id="PRU00277"/>
    </source>
</evidence>
<dbReference type="PROSITE" id="PS50059">
    <property type="entry name" value="FKBP_PPIASE"/>
    <property type="match status" value="1"/>
</dbReference>
<dbReference type="OrthoDB" id="1902587at2759"/>
<dbReference type="PANTHER" id="PTHR45779">
    <property type="entry name" value="PEPTIDYLPROLYL ISOMERASE"/>
    <property type="match status" value="1"/>
</dbReference>
<organism evidence="8 9">
    <name type="scientific">Tortispora caseinolytica NRRL Y-17796</name>
    <dbReference type="NCBI Taxonomy" id="767744"/>
    <lineage>
        <taxon>Eukaryota</taxon>
        <taxon>Fungi</taxon>
        <taxon>Dikarya</taxon>
        <taxon>Ascomycota</taxon>
        <taxon>Saccharomycotina</taxon>
        <taxon>Trigonopsidomycetes</taxon>
        <taxon>Trigonopsidales</taxon>
        <taxon>Trigonopsidaceae</taxon>
        <taxon>Tortispora</taxon>
    </lineage>
</organism>
<name>A0A1E4TJ52_9ASCO</name>
<dbReference type="Gene3D" id="3.10.50.40">
    <property type="match status" value="1"/>
</dbReference>
<feature type="domain" description="PPIase FKBP-type" evidence="7">
    <location>
        <begin position="2"/>
        <end position="86"/>
    </location>
</feature>
<evidence type="ECO:0000256" key="2">
    <source>
        <dbReference type="ARBA" id="ARBA00013194"/>
    </source>
</evidence>
<keyword evidence="3 6" id="KW-0697">Rotamase</keyword>
<keyword evidence="9" id="KW-1185">Reference proteome</keyword>
<comment type="catalytic activity">
    <reaction evidence="1 6">
        <text>[protein]-peptidylproline (omega=180) = [protein]-peptidylproline (omega=0)</text>
        <dbReference type="Rhea" id="RHEA:16237"/>
        <dbReference type="Rhea" id="RHEA-COMP:10747"/>
        <dbReference type="Rhea" id="RHEA-COMP:10748"/>
        <dbReference type="ChEBI" id="CHEBI:83833"/>
        <dbReference type="ChEBI" id="CHEBI:83834"/>
        <dbReference type="EC" id="5.2.1.8"/>
    </reaction>
</comment>
<keyword evidence="4 6" id="KW-0413">Isomerase</keyword>
<evidence type="ECO:0000313" key="9">
    <source>
        <dbReference type="Proteomes" id="UP000095023"/>
    </source>
</evidence>
<dbReference type="InterPro" id="IPR044609">
    <property type="entry name" value="FKBP2/11"/>
</dbReference>
<evidence type="ECO:0000256" key="5">
    <source>
        <dbReference type="ARBA" id="ARBA00024206"/>
    </source>
</evidence>
<dbReference type="GO" id="GO:0003755">
    <property type="term" value="F:peptidyl-prolyl cis-trans isomerase activity"/>
    <property type="evidence" value="ECO:0007669"/>
    <property type="project" value="UniProtKB-KW"/>
</dbReference>
<reference evidence="9" key="1">
    <citation type="submission" date="2016-02" db="EMBL/GenBank/DDBJ databases">
        <title>Comparative genomics of biotechnologically important yeasts.</title>
        <authorList>
            <consortium name="DOE Joint Genome Institute"/>
            <person name="Riley R."/>
            <person name="Haridas S."/>
            <person name="Wolfe K.H."/>
            <person name="Lopes M.R."/>
            <person name="Hittinger C.T."/>
            <person name="Goker M."/>
            <person name="Salamov A."/>
            <person name="Wisecaver J."/>
            <person name="Long T.M."/>
            <person name="Aerts A.L."/>
            <person name="Barry K."/>
            <person name="Choi C."/>
            <person name="Clum A."/>
            <person name="Coughlan A.Y."/>
            <person name="Deshpande S."/>
            <person name="Douglass A.P."/>
            <person name="Hanson S.J."/>
            <person name="Klenk H.-P."/>
            <person name="Labutti K."/>
            <person name="Lapidus A."/>
            <person name="Lindquist E."/>
            <person name="Lipzen A."/>
            <person name="Meier-Kolthoff J.P."/>
            <person name="Ohm R.A."/>
            <person name="Otillar R.P."/>
            <person name="Pangilinan J."/>
            <person name="Peng Y."/>
            <person name="Rokas A."/>
            <person name="Rosa C.A."/>
            <person name="Scheuner C."/>
            <person name="Sibirny A.A."/>
            <person name="Slot J.C."/>
            <person name="Stielow J.B."/>
            <person name="Sun H."/>
            <person name="Kurtzman C.P."/>
            <person name="Blackwell M."/>
            <person name="Jeffries T.W."/>
            <person name="Grigoriev I.V."/>
        </authorList>
    </citation>
    <scope>NUCLEOTIDE SEQUENCE [LARGE SCALE GENOMIC DNA]</scope>
    <source>
        <strain evidence="9">NRRL Y-17796</strain>
    </source>
</reference>
<dbReference type="AlphaFoldDB" id="A0A1E4TJ52"/>
<dbReference type="InterPro" id="IPR046357">
    <property type="entry name" value="PPIase_dom_sf"/>
</dbReference>
<dbReference type="FunFam" id="3.10.50.40:FF:000006">
    <property type="entry name" value="Peptidyl-prolyl cis-trans isomerase"/>
    <property type="match status" value="1"/>
</dbReference>
<dbReference type="InterPro" id="IPR001179">
    <property type="entry name" value="PPIase_FKBP_dom"/>
</dbReference>
<dbReference type="EMBL" id="KV453841">
    <property type="protein sequence ID" value="ODV91769.1"/>
    <property type="molecule type" value="Genomic_DNA"/>
</dbReference>
<dbReference type="GO" id="GO:0005783">
    <property type="term" value="C:endoplasmic reticulum"/>
    <property type="evidence" value="ECO:0007669"/>
    <property type="project" value="TreeGrafter"/>
</dbReference>
<protein>
    <recommendedName>
        <fullName evidence="2 6">peptidylprolyl isomerase</fullName>
        <ecNumber evidence="2 6">5.2.1.8</ecNumber>
    </recommendedName>
</protein>
<evidence type="ECO:0000256" key="4">
    <source>
        <dbReference type="ARBA" id="ARBA00023235"/>
    </source>
</evidence>